<protein>
    <submittedName>
        <fullName evidence="2">Uncharacterized protein</fullName>
    </submittedName>
</protein>
<accession>A0ABQ0LLN7</accession>
<evidence type="ECO:0000313" key="2">
    <source>
        <dbReference type="EMBL" id="GAT52033.1"/>
    </source>
</evidence>
<keyword evidence="3" id="KW-1185">Reference proteome</keyword>
<organism evidence="2 3">
    <name type="scientific">Mycena chlorophos</name>
    <name type="common">Agaric fungus</name>
    <name type="synonym">Agaricus chlorophos</name>
    <dbReference type="NCBI Taxonomy" id="658473"/>
    <lineage>
        <taxon>Eukaryota</taxon>
        <taxon>Fungi</taxon>
        <taxon>Dikarya</taxon>
        <taxon>Basidiomycota</taxon>
        <taxon>Agaricomycotina</taxon>
        <taxon>Agaricomycetes</taxon>
        <taxon>Agaricomycetidae</taxon>
        <taxon>Agaricales</taxon>
        <taxon>Marasmiineae</taxon>
        <taxon>Mycenaceae</taxon>
        <taxon>Mycena</taxon>
    </lineage>
</organism>
<dbReference type="EMBL" id="DF847510">
    <property type="protein sequence ID" value="GAT52033.1"/>
    <property type="molecule type" value="Genomic_DNA"/>
</dbReference>
<evidence type="ECO:0000256" key="1">
    <source>
        <dbReference type="SAM" id="MobiDB-lite"/>
    </source>
</evidence>
<dbReference type="Proteomes" id="UP000815677">
    <property type="component" value="Unassembled WGS sequence"/>
</dbReference>
<feature type="region of interest" description="Disordered" evidence="1">
    <location>
        <begin position="21"/>
        <end position="80"/>
    </location>
</feature>
<proteinExistence type="predicted"/>
<name>A0ABQ0LLN7_MYCCL</name>
<feature type="compositionally biased region" description="Basic and acidic residues" evidence="1">
    <location>
        <begin position="42"/>
        <end position="54"/>
    </location>
</feature>
<evidence type="ECO:0000313" key="3">
    <source>
        <dbReference type="Proteomes" id="UP000815677"/>
    </source>
</evidence>
<reference evidence="2" key="1">
    <citation type="submission" date="2014-09" db="EMBL/GenBank/DDBJ databases">
        <title>Genome sequence of the luminous mushroom Mycena chlorophos for searching fungal bioluminescence genes.</title>
        <authorList>
            <person name="Tanaka Y."/>
            <person name="Kasuga D."/>
            <person name="Oba Y."/>
            <person name="Hase S."/>
            <person name="Sato K."/>
            <person name="Oba Y."/>
            <person name="Sakakibara Y."/>
        </authorList>
    </citation>
    <scope>NUCLEOTIDE SEQUENCE</scope>
</reference>
<feature type="compositionally biased region" description="Polar residues" evidence="1">
    <location>
        <begin position="55"/>
        <end position="67"/>
    </location>
</feature>
<sequence>MWFDLLKATLAGENDFEFNLPVVGTPSDRDNIEEDTFSGNGEDAKDEQGPREGKNTSPGSENASPEDTNLDVDMCPRLDG</sequence>
<gene>
    <name evidence="2" type="ORF">MCHLO_09121</name>
</gene>